<proteinExistence type="inferred from homology"/>
<dbReference type="GO" id="GO:0007606">
    <property type="term" value="P:sensory perception of chemical stimulus"/>
    <property type="evidence" value="ECO:0007669"/>
    <property type="project" value="InterPro"/>
</dbReference>
<evidence type="ECO:0008006" key="9">
    <source>
        <dbReference type="Google" id="ProtNLM"/>
    </source>
</evidence>
<evidence type="ECO:0000256" key="3">
    <source>
        <dbReference type="ARBA" id="ARBA00022692"/>
    </source>
</evidence>
<sequence>MSYLIEIFLSEIPWISRNLSEISYNVPGFREVLSSQNRYCFYFELFLLFPSIFFLSIYAWLITIITVFHKNVTILLIWAFVWYLVGSFARIFILTVQLNIIEDEFPIIMFLANFVRIEFYMNSALTIPMVVIERFLATHFVSDYEKNHRLWISFLFIPAFFIFSQFPTCCLFFKKVTIIYVAFGIFISCGFLGSFFILYLVNLKKLEKIKRNSSEYTLSKKYQIEENLKIMWYLQHIGLSIILFVFLFSIVIIFPWTPLFNIQLNISEIIIYLDVCIAGCAVIVSLIILYTLYTSENSAFSRKIQWLFRISIPDRRIRISPIFRNETNIYFDQLQNSWK</sequence>
<feature type="transmembrane region" description="Helical" evidence="6">
    <location>
        <begin position="230"/>
        <end position="257"/>
    </location>
</feature>
<dbReference type="Proteomes" id="UP001152747">
    <property type="component" value="Unassembled WGS sequence"/>
</dbReference>
<feature type="transmembrane region" description="Helical" evidence="6">
    <location>
        <begin position="269"/>
        <end position="293"/>
    </location>
</feature>
<evidence type="ECO:0000313" key="8">
    <source>
        <dbReference type="Proteomes" id="UP001152747"/>
    </source>
</evidence>
<feature type="transmembrane region" description="Helical" evidence="6">
    <location>
        <begin position="45"/>
        <end position="68"/>
    </location>
</feature>
<dbReference type="Pfam" id="PF03125">
    <property type="entry name" value="Sre"/>
    <property type="match status" value="1"/>
</dbReference>
<gene>
    <name evidence="7" type="ORF">CAMP_LOCUS5266</name>
</gene>
<reference evidence="7" key="1">
    <citation type="submission" date="2022-11" db="EMBL/GenBank/DDBJ databases">
        <authorList>
            <person name="Kikuchi T."/>
        </authorList>
    </citation>
    <scope>NUCLEOTIDE SEQUENCE</scope>
    <source>
        <strain evidence="7">PS1010</strain>
    </source>
</reference>
<organism evidence="7 8">
    <name type="scientific">Caenorhabditis angaria</name>
    <dbReference type="NCBI Taxonomy" id="860376"/>
    <lineage>
        <taxon>Eukaryota</taxon>
        <taxon>Metazoa</taxon>
        <taxon>Ecdysozoa</taxon>
        <taxon>Nematoda</taxon>
        <taxon>Chromadorea</taxon>
        <taxon>Rhabditida</taxon>
        <taxon>Rhabditina</taxon>
        <taxon>Rhabditomorpha</taxon>
        <taxon>Rhabditoidea</taxon>
        <taxon>Rhabditidae</taxon>
        <taxon>Peloderinae</taxon>
        <taxon>Caenorhabditis</taxon>
    </lineage>
</organism>
<keyword evidence="3 6" id="KW-0812">Transmembrane</keyword>
<dbReference type="GO" id="GO:0016020">
    <property type="term" value="C:membrane"/>
    <property type="evidence" value="ECO:0007669"/>
    <property type="project" value="UniProtKB-SubCell"/>
</dbReference>
<dbReference type="InterPro" id="IPR004151">
    <property type="entry name" value="7TM_GPCR_serpentine_rcpt_Sre"/>
</dbReference>
<evidence type="ECO:0000256" key="6">
    <source>
        <dbReference type="SAM" id="Phobius"/>
    </source>
</evidence>
<evidence type="ECO:0000256" key="4">
    <source>
        <dbReference type="ARBA" id="ARBA00022989"/>
    </source>
</evidence>
<feature type="transmembrane region" description="Helical" evidence="6">
    <location>
        <begin position="149"/>
        <end position="166"/>
    </location>
</feature>
<accession>A0A9P1MWA0</accession>
<dbReference type="PANTHER" id="PTHR23128">
    <property type="entry name" value="SERPENTINE RECEPTOR, CLASS E (EPSILON)-RELATED"/>
    <property type="match status" value="1"/>
</dbReference>
<protein>
    <recommendedName>
        <fullName evidence="9">Serpentine Receptor, class E (Epsilon)</fullName>
    </recommendedName>
</protein>
<feature type="transmembrane region" description="Helical" evidence="6">
    <location>
        <begin position="75"/>
        <end position="99"/>
    </location>
</feature>
<keyword evidence="5 6" id="KW-0472">Membrane</keyword>
<comment type="caution">
    <text evidence="7">The sequence shown here is derived from an EMBL/GenBank/DDBJ whole genome shotgun (WGS) entry which is preliminary data.</text>
</comment>
<dbReference type="AlphaFoldDB" id="A0A9P1MWA0"/>
<comment type="subcellular location">
    <subcellularLocation>
        <location evidence="1">Membrane</location>
        <topology evidence="1">Multi-pass membrane protein</topology>
    </subcellularLocation>
</comment>
<feature type="transmembrane region" description="Helical" evidence="6">
    <location>
        <begin position="178"/>
        <end position="201"/>
    </location>
</feature>
<name>A0A9P1MWA0_9PELO</name>
<keyword evidence="4 6" id="KW-1133">Transmembrane helix</keyword>
<keyword evidence="8" id="KW-1185">Reference proteome</keyword>
<evidence type="ECO:0000256" key="2">
    <source>
        <dbReference type="ARBA" id="ARBA00006803"/>
    </source>
</evidence>
<evidence type="ECO:0000256" key="5">
    <source>
        <dbReference type="ARBA" id="ARBA00023136"/>
    </source>
</evidence>
<dbReference type="PANTHER" id="PTHR23128:SF145">
    <property type="entry name" value="SERPENTINE RECEPTOR, CLASS E (EPSILON)"/>
    <property type="match status" value="1"/>
</dbReference>
<evidence type="ECO:0000256" key="1">
    <source>
        <dbReference type="ARBA" id="ARBA00004141"/>
    </source>
</evidence>
<comment type="similarity">
    <text evidence="2">Belongs to the nematode receptor-like protein sre family.</text>
</comment>
<evidence type="ECO:0000313" key="7">
    <source>
        <dbReference type="EMBL" id="CAI5442629.1"/>
    </source>
</evidence>
<dbReference type="EMBL" id="CANHGI010000002">
    <property type="protein sequence ID" value="CAI5442629.1"/>
    <property type="molecule type" value="Genomic_DNA"/>
</dbReference>
<dbReference type="OrthoDB" id="5874078at2759"/>